<dbReference type="EMBL" id="JADEXQ010000065">
    <property type="protein sequence ID" value="MBE9031484.1"/>
    <property type="molecule type" value="Genomic_DNA"/>
</dbReference>
<comment type="caution">
    <text evidence="1">The sequence shown here is derived from an EMBL/GenBank/DDBJ whole genome shotgun (WGS) entry which is preliminary data.</text>
</comment>
<gene>
    <name evidence="1" type="ORF">IQ266_17260</name>
</gene>
<protein>
    <submittedName>
        <fullName evidence="1">Uncharacterized protein</fullName>
    </submittedName>
</protein>
<organism evidence="1 2">
    <name type="scientific">Romeriopsis navalis LEGE 11480</name>
    <dbReference type="NCBI Taxonomy" id="2777977"/>
    <lineage>
        <taxon>Bacteria</taxon>
        <taxon>Bacillati</taxon>
        <taxon>Cyanobacteriota</taxon>
        <taxon>Cyanophyceae</taxon>
        <taxon>Leptolyngbyales</taxon>
        <taxon>Leptolyngbyaceae</taxon>
        <taxon>Romeriopsis</taxon>
        <taxon>Romeriopsis navalis</taxon>
    </lineage>
</organism>
<reference evidence="1" key="1">
    <citation type="submission" date="2020-10" db="EMBL/GenBank/DDBJ databases">
        <authorList>
            <person name="Castelo-Branco R."/>
            <person name="Eusebio N."/>
            <person name="Adriana R."/>
            <person name="Vieira A."/>
            <person name="Brugerolle De Fraissinette N."/>
            <person name="Rezende De Castro R."/>
            <person name="Schneider M.P."/>
            <person name="Vasconcelos V."/>
            <person name="Leao P.N."/>
        </authorList>
    </citation>
    <scope>NUCLEOTIDE SEQUENCE</scope>
    <source>
        <strain evidence="1">LEGE 11480</strain>
    </source>
</reference>
<dbReference type="Proteomes" id="UP000625316">
    <property type="component" value="Unassembled WGS sequence"/>
</dbReference>
<evidence type="ECO:0000313" key="1">
    <source>
        <dbReference type="EMBL" id="MBE9031484.1"/>
    </source>
</evidence>
<sequence length="91" mass="10112">MSSLTDSDAAKCFPELGSAAPSYRYQSHLGSPGNYIAPARFLDVGNTEELVALAQIAETFLQDPIAAQWLCDRVIEIMHWDIELTQGRWGR</sequence>
<dbReference type="RefSeq" id="WP_264326312.1">
    <property type="nucleotide sequence ID" value="NZ_JADEXQ010000065.1"/>
</dbReference>
<name>A0A928VSM7_9CYAN</name>
<keyword evidence="2" id="KW-1185">Reference proteome</keyword>
<proteinExistence type="predicted"/>
<accession>A0A928VSM7</accession>
<evidence type="ECO:0000313" key="2">
    <source>
        <dbReference type="Proteomes" id="UP000625316"/>
    </source>
</evidence>
<dbReference type="AlphaFoldDB" id="A0A928VSM7"/>